<gene>
    <name evidence="2" type="ORF">SISSUDRAFT_1054519</name>
</gene>
<evidence type="ECO:0000313" key="2">
    <source>
        <dbReference type="EMBL" id="KZT33200.1"/>
    </source>
</evidence>
<dbReference type="Proteomes" id="UP000076798">
    <property type="component" value="Unassembled WGS sequence"/>
</dbReference>
<feature type="compositionally biased region" description="Polar residues" evidence="1">
    <location>
        <begin position="29"/>
        <end position="43"/>
    </location>
</feature>
<dbReference type="AlphaFoldDB" id="A0A165YFU6"/>
<feature type="region of interest" description="Disordered" evidence="1">
    <location>
        <begin position="78"/>
        <end position="131"/>
    </location>
</feature>
<keyword evidence="3" id="KW-1185">Reference proteome</keyword>
<organism evidence="2 3">
    <name type="scientific">Sistotremastrum suecicum HHB10207 ss-3</name>
    <dbReference type="NCBI Taxonomy" id="1314776"/>
    <lineage>
        <taxon>Eukaryota</taxon>
        <taxon>Fungi</taxon>
        <taxon>Dikarya</taxon>
        <taxon>Basidiomycota</taxon>
        <taxon>Agaricomycotina</taxon>
        <taxon>Agaricomycetes</taxon>
        <taxon>Sistotremastrales</taxon>
        <taxon>Sistotremastraceae</taxon>
        <taxon>Sistotremastrum</taxon>
    </lineage>
</organism>
<feature type="region of interest" description="Disordered" evidence="1">
    <location>
        <begin position="19"/>
        <end position="63"/>
    </location>
</feature>
<evidence type="ECO:0000256" key="1">
    <source>
        <dbReference type="SAM" id="MobiDB-lite"/>
    </source>
</evidence>
<name>A0A165YFU6_9AGAM</name>
<evidence type="ECO:0000313" key="3">
    <source>
        <dbReference type="Proteomes" id="UP000076798"/>
    </source>
</evidence>
<reference evidence="2 3" key="1">
    <citation type="journal article" date="2016" name="Mol. Biol. Evol.">
        <title>Comparative Genomics of Early-Diverging Mushroom-Forming Fungi Provides Insights into the Origins of Lignocellulose Decay Capabilities.</title>
        <authorList>
            <person name="Nagy L.G."/>
            <person name="Riley R."/>
            <person name="Tritt A."/>
            <person name="Adam C."/>
            <person name="Daum C."/>
            <person name="Floudas D."/>
            <person name="Sun H."/>
            <person name="Yadav J.S."/>
            <person name="Pangilinan J."/>
            <person name="Larsson K.H."/>
            <person name="Matsuura K."/>
            <person name="Barry K."/>
            <person name="Labutti K."/>
            <person name="Kuo R."/>
            <person name="Ohm R.A."/>
            <person name="Bhattacharya S.S."/>
            <person name="Shirouzu T."/>
            <person name="Yoshinaga Y."/>
            <person name="Martin F.M."/>
            <person name="Grigoriev I.V."/>
            <person name="Hibbett D.S."/>
        </authorList>
    </citation>
    <scope>NUCLEOTIDE SEQUENCE [LARGE SCALE GENOMIC DNA]</scope>
    <source>
        <strain evidence="2 3">HHB10207 ss-3</strain>
    </source>
</reference>
<proteinExistence type="predicted"/>
<protein>
    <submittedName>
        <fullName evidence="2">Uncharacterized protein</fullName>
    </submittedName>
</protein>
<accession>A0A165YFU6</accession>
<sequence length="131" mass="13667">MNDDTRSRAGELLIELNSLSSLPTGRIAPTSNQLASASHTPSRPLTPDNGPQPDPLLSSSANFLSPSAENIEVDAVPFANSPSDIPMTTLIHPPPALPSSDSTSGPSLAPAQHSQAAFYRSPALENALEEE</sequence>
<dbReference type="EMBL" id="KV428258">
    <property type="protein sequence ID" value="KZT33200.1"/>
    <property type="molecule type" value="Genomic_DNA"/>
</dbReference>